<dbReference type="EMBL" id="JACCBN010000001">
    <property type="protein sequence ID" value="NYD39138.1"/>
    <property type="molecule type" value="Genomic_DNA"/>
</dbReference>
<dbReference type="Gene3D" id="3.10.450.50">
    <property type="match status" value="1"/>
</dbReference>
<comment type="caution">
    <text evidence="2">The sequence shown here is derived from an EMBL/GenBank/DDBJ whole genome shotgun (WGS) entry which is preliminary data.</text>
</comment>
<evidence type="ECO:0000259" key="1">
    <source>
        <dbReference type="Pfam" id="PF07858"/>
    </source>
</evidence>
<sequence>MTAPTSTEAQVVETFLAALARLDVEAVGELLDPDVVYQNVSLPAAHGRAATLRVLGSMARPLTGFEIHTHRLAATGSTVLTERTDVAIAGRVRIAFWVCGTFEVRDGRITLWRDYFDWADVTRAAVTGMVRGAWAALRRR</sequence>
<dbReference type="InterPro" id="IPR032710">
    <property type="entry name" value="NTF2-like_dom_sf"/>
</dbReference>
<keyword evidence="2" id="KW-0378">Hydrolase</keyword>
<dbReference type="InterPro" id="IPR013100">
    <property type="entry name" value="LEH"/>
</dbReference>
<dbReference type="EC" id="3.3.2.8" evidence="2"/>
<dbReference type="Proteomes" id="UP000535890">
    <property type="component" value="Unassembled WGS sequence"/>
</dbReference>
<feature type="domain" description="Limonene-1,2-epoxide hydrolase" evidence="1">
    <location>
        <begin position="8"/>
        <end position="124"/>
    </location>
</feature>
<evidence type="ECO:0000313" key="2">
    <source>
        <dbReference type="EMBL" id="NYD39138.1"/>
    </source>
</evidence>
<evidence type="ECO:0000313" key="3">
    <source>
        <dbReference type="Proteomes" id="UP000535890"/>
    </source>
</evidence>
<dbReference type="SUPFAM" id="SSF54427">
    <property type="entry name" value="NTF2-like"/>
    <property type="match status" value="1"/>
</dbReference>
<dbReference type="Pfam" id="PF07858">
    <property type="entry name" value="LEH"/>
    <property type="match status" value="1"/>
</dbReference>
<reference evidence="2 3" key="1">
    <citation type="submission" date="2020-07" db="EMBL/GenBank/DDBJ databases">
        <title>Sequencing the genomes of 1000 actinobacteria strains.</title>
        <authorList>
            <person name="Klenk H.-P."/>
        </authorList>
    </citation>
    <scope>NUCLEOTIDE SEQUENCE [LARGE SCALE GENOMIC DNA]</scope>
    <source>
        <strain evidence="2 3">DSM 45772</strain>
    </source>
</reference>
<dbReference type="RefSeq" id="WP_179796495.1">
    <property type="nucleotide sequence ID" value="NZ_BAABHP010000022.1"/>
</dbReference>
<dbReference type="GO" id="GO:0018744">
    <property type="term" value="F:limonene-1,2-epoxide hydrolase activity"/>
    <property type="evidence" value="ECO:0007669"/>
    <property type="project" value="UniProtKB-EC"/>
</dbReference>
<protein>
    <submittedName>
        <fullName evidence="2">Limonene-1,2-epoxide hydrolase</fullName>
        <ecNumber evidence="2">3.3.2.8</ecNumber>
    </submittedName>
</protein>
<gene>
    <name evidence="2" type="ORF">BJ983_005240</name>
</gene>
<accession>A0A7Y9E0Y9</accession>
<name>A0A7Y9E0Y9_9PSEU</name>
<organism evidence="2 3">
    <name type="scientific">Actinomycetospora corticicola</name>
    <dbReference type="NCBI Taxonomy" id="663602"/>
    <lineage>
        <taxon>Bacteria</taxon>
        <taxon>Bacillati</taxon>
        <taxon>Actinomycetota</taxon>
        <taxon>Actinomycetes</taxon>
        <taxon>Pseudonocardiales</taxon>
        <taxon>Pseudonocardiaceae</taxon>
        <taxon>Actinomycetospora</taxon>
    </lineage>
</organism>
<keyword evidence="3" id="KW-1185">Reference proteome</keyword>
<dbReference type="AlphaFoldDB" id="A0A7Y9E0Y9"/>
<proteinExistence type="predicted"/>